<dbReference type="InterPro" id="IPR001996">
    <property type="entry name" value="PTS_IIB_1"/>
</dbReference>
<keyword evidence="8" id="KW-0418">Kinase</keyword>
<feature type="transmembrane region" description="Helical" evidence="12">
    <location>
        <begin position="267"/>
        <end position="291"/>
    </location>
</feature>
<accession>A0ABM9G2L8</accession>
<feature type="transmembrane region" description="Helical" evidence="12">
    <location>
        <begin position="445"/>
        <end position="468"/>
    </location>
</feature>
<dbReference type="SUPFAM" id="SSF55604">
    <property type="entry name" value="Glucose permease domain IIB"/>
    <property type="match status" value="1"/>
</dbReference>
<sequence length="475" mass="50430">MAIKRESVEQILEAVGGSDNISDVIHCITRLRFSLRDEGKVNKEALDRNDLVKGSFSTNGQFQVVIGQGIVDKVHKELVQIAGMAGTSDSAPAPAQGAAQAGEATKINPLQRFVKVLGDIFIPLLPAIVTSGLLLGLNNLLVGPGIFYAEKSLIEVHPAWEGFADIVSLIASTAFTFLPGLIGWSAVKRFGGSPLLGIVLGLMLIHPTLAPASDALSSGDIPRWDLFGWSINKIGYQGQVIPVLLSSFLLARIELFLRKRIPDSIQLLLVAPIALLVTGFITFAVIGPVTFHIGNAISDGVVAMFHHFGWLAGFIYAGIGALLVMTGMHHTFLALDLQLISSIGTTYLWPVIVMSNIAQGAAALAMMFASKDDKLRGTALTSGISAFLGVTEPAMFGVNIRFKFPFISAMIGAACAGMLVAWRHVTASSIGIGGIPAFLSIFTDFWGIYFIAMGIAVAVPFVLTLVFAKVKGTGK</sequence>
<dbReference type="Pfam" id="PF02378">
    <property type="entry name" value="PTS_EIIC"/>
    <property type="match status" value="1"/>
</dbReference>
<dbReference type="Gene3D" id="3.30.1360.60">
    <property type="entry name" value="Glucose permease domain IIB"/>
    <property type="match status" value="1"/>
</dbReference>
<keyword evidence="7 12" id="KW-0812">Transmembrane</keyword>
<feature type="domain" description="PTS EIIB type-1" evidence="13">
    <location>
        <begin position="5"/>
        <end position="88"/>
    </location>
</feature>
<comment type="caution">
    <text evidence="15">The sequence shown here is derived from an EMBL/GenBank/DDBJ whole genome shotgun (WGS) entry which is preliminary data.</text>
</comment>
<dbReference type="NCBIfam" id="NF008236">
    <property type="entry name" value="PRK11007.1"/>
    <property type="match status" value="1"/>
</dbReference>
<evidence type="ECO:0000259" key="13">
    <source>
        <dbReference type="PROSITE" id="PS51098"/>
    </source>
</evidence>
<dbReference type="PANTHER" id="PTHR30175:SF4">
    <property type="entry name" value="PTS SYSTEM TREHALOSE-SPECIFIC EIIBC COMPONENT"/>
    <property type="match status" value="1"/>
</dbReference>
<feature type="transmembrane region" description="Helical" evidence="12">
    <location>
        <begin position="347"/>
        <end position="369"/>
    </location>
</feature>
<feature type="domain" description="PTS EIIC type-1" evidence="14">
    <location>
        <begin position="115"/>
        <end position="475"/>
    </location>
</feature>
<evidence type="ECO:0000256" key="3">
    <source>
        <dbReference type="ARBA" id="ARBA00022475"/>
    </source>
</evidence>
<keyword evidence="6" id="KW-0598">Phosphotransferase system</keyword>
<feature type="active site" description="Phosphocysteine intermediate; for EIIB activity" evidence="11">
    <location>
        <position position="27"/>
    </location>
</feature>
<feature type="transmembrane region" description="Helical" evidence="12">
    <location>
        <begin position="375"/>
        <end position="394"/>
    </location>
</feature>
<dbReference type="InterPro" id="IPR003352">
    <property type="entry name" value="PTS_EIIC"/>
</dbReference>
<evidence type="ECO:0000256" key="5">
    <source>
        <dbReference type="ARBA" id="ARBA00022679"/>
    </source>
</evidence>
<feature type="transmembrane region" description="Helical" evidence="12">
    <location>
        <begin position="311"/>
        <end position="335"/>
    </location>
</feature>
<feature type="transmembrane region" description="Helical" evidence="12">
    <location>
        <begin position="120"/>
        <end position="142"/>
    </location>
</feature>
<feature type="transmembrane region" description="Helical" evidence="12">
    <location>
        <begin position="162"/>
        <end position="183"/>
    </location>
</feature>
<evidence type="ECO:0000256" key="8">
    <source>
        <dbReference type="ARBA" id="ARBA00022777"/>
    </source>
</evidence>
<proteinExistence type="predicted"/>
<evidence type="ECO:0000256" key="2">
    <source>
        <dbReference type="ARBA" id="ARBA00022448"/>
    </source>
</evidence>
<feature type="transmembrane region" description="Helical" evidence="12">
    <location>
        <begin position="236"/>
        <end position="255"/>
    </location>
</feature>
<evidence type="ECO:0000256" key="1">
    <source>
        <dbReference type="ARBA" id="ARBA00004651"/>
    </source>
</evidence>
<dbReference type="PANTHER" id="PTHR30175">
    <property type="entry name" value="PHOSPHOTRANSFERASE SYSTEM TRANSPORT PROTEIN"/>
    <property type="match status" value="1"/>
</dbReference>
<dbReference type="PROSITE" id="PS51103">
    <property type="entry name" value="PTS_EIIC_TYPE_1"/>
    <property type="match status" value="1"/>
</dbReference>
<dbReference type="InterPro" id="IPR018113">
    <property type="entry name" value="PTrfase_EIIB_Cys"/>
</dbReference>
<protein>
    <submittedName>
        <fullName evidence="15">PTS trehalose transporter subunit IIBC</fullName>
    </submittedName>
</protein>
<evidence type="ECO:0000256" key="12">
    <source>
        <dbReference type="SAM" id="Phobius"/>
    </source>
</evidence>
<dbReference type="PROSITE" id="PS51098">
    <property type="entry name" value="PTS_EIIB_TYPE_1"/>
    <property type="match status" value="1"/>
</dbReference>
<evidence type="ECO:0000313" key="16">
    <source>
        <dbReference type="Proteomes" id="UP001154322"/>
    </source>
</evidence>
<dbReference type="InterPro" id="IPR036878">
    <property type="entry name" value="Glu_permease_IIB"/>
</dbReference>
<organism evidence="15 16">
    <name type="scientific">Paenibacillus melissococcoides</name>
    <dbReference type="NCBI Taxonomy" id="2912268"/>
    <lineage>
        <taxon>Bacteria</taxon>
        <taxon>Bacillati</taxon>
        <taxon>Bacillota</taxon>
        <taxon>Bacilli</taxon>
        <taxon>Bacillales</taxon>
        <taxon>Paenibacillaceae</taxon>
        <taxon>Paenibacillus</taxon>
    </lineage>
</organism>
<evidence type="ECO:0000256" key="9">
    <source>
        <dbReference type="ARBA" id="ARBA00022989"/>
    </source>
</evidence>
<reference evidence="15" key="1">
    <citation type="submission" date="2022-06" db="EMBL/GenBank/DDBJ databases">
        <authorList>
            <person name="Dietemann V."/>
            <person name="Ory F."/>
            <person name="Dainat B."/>
            <person name="Oberhansli S."/>
        </authorList>
    </citation>
    <scope>NUCLEOTIDE SEQUENCE</scope>
    <source>
        <strain evidence="15">Ena-SAMPLE-TAB-26-04-2022-14:26:32:270-5432</strain>
    </source>
</reference>
<keyword evidence="16" id="KW-1185">Reference proteome</keyword>
<keyword evidence="10 12" id="KW-0472">Membrane</keyword>
<keyword evidence="3" id="KW-1003">Cell membrane</keyword>
<dbReference type="EMBL" id="CALYLO010000004">
    <property type="protein sequence ID" value="CAH8245903.1"/>
    <property type="molecule type" value="Genomic_DNA"/>
</dbReference>
<dbReference type="PROSITE" id="PS01035">
    <property type="entry name" value="PTS_EIIB_TYPE_1_CYS"/>
    <property type="match status" value="1"/>
</dbReference>
<keyword evidence="5" id="KW-0808">Transferase</keyword>
<evidence type="ECO:0000313" key="15">
    <source>
        <dbReference type="EMBL" id="CAH8245903.1"/>
    </source>
</evidence>
<dbReference type="RefSeq" id="WP_213426724.1">
    <property type="nucleotide sequence ID" value="NZ_AP031286.1"/>
</dbReference>
<evidence type="ECO:0000256" key="6">
    <source>
        <dbReference type="ARBA" id="ARBA00022683"/>
    </source>
</evidence>
<keyword evidence="9 12" id="KW-1133">Transmembrane helix</keyword>
<evidence type="ECO:0000256" key="7">
    <source>
        <dbReference type="ARBA" id="ARBA00022692"/>
    </source>
</evidence>
<gene>
    <name evidence="15" type="primary">treB</name>
    <name evidence="15" type="ORF">WJ0W_003138</name>
</gene>
<evidence type="ECO:0000256" key="4">
    <source>
        <dbReference type="ARBA" id="ARBA00022597"/>
    </source>
</evidence>
<keyword evidence="2" id="KW-0813">Transport</keyword>
<dbReference type="Pfam" id="PF00367">
    <property type="entry name" value="PTS_EIIB"/>
    <property type="match status" value="1"/>
</dbReference>
<dbReference type="CDD" id="cd00212">
    <property type="entry name" value="PTS_IIB_glc"/>
    <property type="match status" value="1"/>
</dbReference>
<dbReference type="Proteomes" id="UP001154322">
    <property type="component" value="Unassembled WGS sequence"/>
</dbReference>
<comment type="subcellular location">
    <subcellularLocation>
        <location evidence="1">Cell membrane</location>
        <topology evidence="1">Multi-pass membrane protein</topology>
    </subcellularLocation>
</comment>
<keyword evidence="4" id="KW-0762">Sugar transport</keyword>
<evidence type="ECO:0000259" key="14">
    <source>
        <dbReference type="PROSITE" id="PS51103"/>
    </source>
</evidence>
<dbReference type="InterPro" id="IPR013013">
    <property type="entry name" value="PTS_EIIC_1"/>
</dbReference>
<evidence type="ECO:0000256" key="11">
    <source>
        <dbReference type="PROSITE-ProRule" id="PRU00421"/>
    </source>
</evidence>
<dbReference type="InterPro" id="IPR050558">
    <property type="entry name" value="PTS_Sugar-Specific_Components"/>
</dbReference>
<feature type="transmembrane region" description="Helical" evidence="12">
    <location>
        <begin position="195"/>
        <end position="216"/>
    </location>
</feature>
<name>A0ABM9G2L8_9BACL</name>
<evidence type="ECO:0000256" key="10">
    <source>
        <dbReference type="ARBA" id="ARBA00023136"/>
    </source>
</evidence>